<evidence type="ECO:0000313" key="3">
    <source>
        <dbReference type="Proteomes" id="UP000276133"/>
    </source>
</evidence>
<evidence type="ECO:0000256" key="1">
    <source>
        <dbReference type="SAM" id="SignalP"/>
    </source>
</evidence>
<gene>
    <name evidence="2" type="ORF">BpHYR1_016934</name>
</gene>
<dbReference type="AlphaFoldDB" id="A0A3M7SSI5"/>
<dbReference type="EMBL" id="REGN01000860">
    <property type="protein sequence ID" value="RNA38518.1"/>
    <property type="molecule type" value="Genomic_DNA"/>
</dbReference>
<reference evidence="2 3" key="1">
    <citation type="journal article" date="2018" name="Sci. Rep.">
        <title>Genomic signatures of local adaptation to the degree of environmental predictability in rotifers.</title>
        <authorList>
            <person name="Franch-Gras L."/>
            <person name="Hahn C."/>
            <person name="Garcia-Roger E.M."/>
            <person name="Carmona M.J."/>
            <person name="Serra M."/>
            <person name="Gomez A."/>
        </authorList>
    </citation>
    <scope>NUCLEOTIDE SEQUENCE [LARGE SCALE GENOMIC DNA]</scope>
    <source>
        <strain evidence="2">HYR1</strain>
    </source>
</reference>
<feature type="chain" id="PRO_5018276055" description="Secreted protein" evidence="1">
    <location>
        <begin position="24"/>
        <end position="168"/>
    </location>
</feature>
<feature type="signal peptide" evidence="1">
    <location>
        <begin position="1"/>
        <end position="23"/>
    </location>
</feature>
<protein>
    <recommendedName>
        <fullName evidence="4">Secreted protein</fullName>
    </recommendedName>
</protein>
<organism evidence="2 3">
    <name type="scientific">Brachionus plicatilis</name>
    <name type="common">Marine rotifer</name>
    <name type="synonym">Brachionus muelleri</name>
    <dbReference type="NCBI Taxonomy" id="10195"/>
    <lineage>
        <taxon>Eukaryota</taxon>
        <taxon>Metazoa</taxon>
        <taxon>Spiralia</taxon>
        <taxon>Gnathifera</taxon>
        <taxon>Rotifera</taxon>
        <taxon>Eurotatoria</taxon>
        <taxon>Monogononta</taxon>
        <taxon>Pseudotrocha</taxon>
        <taxon>Ploima</taxon>
        <taxon>Brachionidae</taxon>
        <taxon>Brachionus</taxon>
    </lineage>
</organism>
<name>A0A3M7SSI5_BRAPC</name>
<dbReference type="PROSITE" id="PS51257">
    <property type="entry name" value="PROKAR_LIPOPROTEIN"/>
    <property type="match status" value="1"/>
</dbReference>
<sequence length="168" mass="18014">MIVLVRWLVIFLSGLGCLPSSFGNKWISVQLIARLTAFIIKSFTTRQLIRTINWACHKAFCFFTNSLVNWGGLVLGLNTRRTAPAEFVLKPQSGPASPLQPPFGSAPFHRTSAPASMVQSPVALINLEAKLLVHTGQFDSHGFTGLERTGSVVGPAVVVATVGGVLIS</sequence>
<keyword evidence="3" id="KW-1185">Reference proteome</keyword>
<comment type="caution">
    <text evidence="2">The sequence shown here is derived from an EMBL/GenBank/DDBJ whole genome shotgun (WGS) entry which is preliminary data.</text>
</comment>
<keyword evidence="1" id="KW-0732">Signal</keyword>
<evidence type="ECO:0008006" key="4">
    <source>
        <dbReference type="Google" id="ProtNLM"/>
    </source>
</evidence>
<dbReference type="Proteomes" id="UP000276133">
    <property type="component" value="Unassembled WGS sequence"/>
</dbReference>
<proteinExistence type="predicted"/>
<accession>A0A3M7SSI5</accession>
<evidence type="ECO:0000313" key="2">
    <source>
        <dbReference type="EMBL" id="RNA38518.1"/>
    </source>
</evidence>